<dbReference type="RefSeq" id="WP_014849883.1">
    <property type="nucleotide sequence ID" value="NC_018149.1"/>
</dbReference>
<proteinExistence type="predicted"/>
<keyword evidence="2" id="KW-1185">Reference proteome</keyword>
<evidence type="ECO:0000313" key="2">
    <source>
        <dbReference type="Proteomes" id="UP000009005"/>
    </source>
</evidence>
<name>I6Z6F8_MYCWM</name>
<sequence>MTALALLKGSSQIGKKLVFTGGLGGLLSFFGTGESINGRVWEKELTSTVNGMDREKGLVTPTFNSTWLGGAFKTITPNTLMVI</sequence>
<reference evidence="1 2" key="1">
    <citation type="journal article" date="2012" name="J. Bacteriol.">
        <title>Complete genome sequence of Mycoplasma wenyonii strain Massachusetts.</title>
        <authorList>
            <person name="Dos Santos A.P."/>
            <person name="Guimaraes A.M."/>
            <person name="do Nascimento N.C."/>
            <person name="Sanmiguel P.J."/>
            <person name="Messick J.B."/>
        </authorList>
    </citation>
    <scope>NUCLEOTIDE SEQUENCE [LARGE SCALE GENOMIC DNA]</scope>
    <source>
        <strain evidence="1 2">Massachusetts</strain>
    </source>
</reference>
<dbReference type="HOGENOM" id="CLU_2539025_0_0_14"/>
<organism evidence="1 2">
    <name type="scientific">Mycoplasma wenyonii (strain Massachusetts)</name>
    <name type="common">Eperythrozoon wenyonii</name>
    <dbReference type="NCBI Taxonomy" id="1197325"/>
    <lineage>
        <taxon>Bacteria</taxon>
        <taxon>Bacillati</taxon>
        <taxon>Mycoplasmatota</taxon>
        <taxon>Mollicutes</taxon>
        <taxon>Mycoplasmataceae</taxon>
        <taxon>Mycoplasma</taxon>
    </lineage>
</organism>
<gene>
    <name evidence="1" type="ordered locus">WEN_01900</name>
</gene>
<accession>I6Z6F8</accession>
<dbReference type="Proteomes" id="UP000009005">
    <property type="component" value="Chromosome"/>
</dbReference>
<dbReference type="KEGG" id="mwe:WEN_01900"/>
<dbReference type="EMBL" id="CP003703">
    <property type="protein sequence ID" value="AFN65173.1"/>
    <property type="molecule type" value="Genomic_DNA"/>
</dbReference>
<dbReference type="STRING" id="1197325.WEN_01900"/>
<dbReference type="AlphaFoldDB" id="I6Z6F8"/>
<protein>
    <submittedName>
        <fullName evidence="1">Uncharacterized protein</fullName>
    </submittedName>
</protein>
<evidence type="ECO:0000313" key="1">
    <source>
        <dbReference type="EMBL" id="AFN65173.1"/>
    </source>
</evidence>